<evidence type="ECO:0000256" key="10">
    <source>
        <dbReference type="ARBA" id="ARBA00022801"/>
    </source>
</evidence>
<evidence type="ECO:0000256" key="16">
    <source>
        <dbReference type="PIRNR" id="PIRNR000882"/>
    </source>
</evidence>
<evidence type="ECO:0000313" key="21">
    <source>
        <dbReference type="Proteomes" id="UP001295684"/>
    </source>
</evidence>
<evidence type="ECO:0000256" key="18">
    <source>
        <dbReference type="SAM" id="MobiDB-lite"/>
    </source>
</evidence>
<keyword evidence="14 16" id="KW-0539">Nucleus</keyword>
<dbReference type="GO" id="GO:0030145">
    <property type="term" value="F:manganese ion binding"/>
    <property type="evidence" value="ECO:0007669"/>
    <property type="project" value="UniProtKB-UniRule"/>
</dbReference>
<keyword evidence="7" id="KW-0479">Metal-binding</keyword>
<dbReference type="InterPro" id="IPR007281">
    <property type="entry name" value="Mre11_DNA-bd"/>
</dbReference>
<evidence type="ECO:0000256" key="15">
    <source>
        <dbReference type="ARBA" id="ARBA00023254"/>
    </source>
</evidence>
<dbReference type="GO" id="GO:0006303">
    <property type="term" value="P:double-strand break repair via nonhomologous end joining"/>
    <property type="evidence" value="ECO:0007669"/>
    <property type="project" value="TreeGrafter"/>
</dbReference>
<protein>
    <recommendedName>
        <fullName evidence="16">Double-strand break repair protein</fullName>
    </recommendedName>
</protein>
<dbReference type="InterPro" id="IPR003701">
    <property type="entry name" value="Mre11"/>
</dbReference>
<evidence type="ECO:0000256" key="1">
    <source>
        <dbReference type="ARBA" id="ARBA00001936"/>
    </source>
</evidence>
<feature type="compositionally biased region" description="Acidic residues" evidence="18">
    <location>
        <begin position="609"/>
        <end position="618"/>
    </location>
</feature>
<sequence>MESTSSQDGSVEADERDVFNICISTDNHCGYKEEDPIIGDDSFLAFEEVLETAVQENSDFLLLGGDLFHEKKPSRKTVVRVTELLNKHVFGYPDIQFETDQYPEANYIQGKYQVQLPVYIIHGNHDDPIGCEWLSNIDPLHSSHQLNYFGKNSNVEKIQINPILFTKGKTKIALYGLGNMRDERLNLAKEKDNIFYNRPLLPNGNPDESYFNILVLHQNRFKGMFQGVPRRYAIVDTFFPPFFNLIIWGHEHECIKGAEECVENGYYILQPGSSVATSLIEAESVQKHSFQLIVYEKCFKLEPRPLKCTRPILYKEVNLGKTGIDFERDDLVEKHLLKEVKQLLRKSANLGKPEEFTTPLARIKVEYSGYTVIRNRKFKKSLAGLVANPDTVFHWYKKPKKTEIDTTKDESYIFNEAEKIKEINRNEGHRRQIQSNMLKLVQNRKSINMIGMNDFMDILESNQGKDLSNYFKNEFRKKISDNIVKEKLKELGELEKKADDDIQGYEEFWNKNQIKSIDRIMQKCIQTQLKNMDFIDSQSQLNTGEEIKDDHIFEEDKDSDFDMLGQELEEIRKKKEEKETKEKPKRMKKTNKVLDNMVNERSKPRLYDTLEDSPDEIENSSVSKTKIEVKENVYRHRASRNRKREFQ</sequence>
<evidence type="ECO:0000256" key="7">
    <source>
        <dbReference type="ARBA" id="ARBA00022723"/>
    </source>
</evidence>
<dbReference type="GO" id="GO:0000723">
    <property type="term" value="P:telomere maintenance"/>
    <property type="evidence" value="ECO:0007669"/>
    <property type="project" value="TreeGrafter"/>
</dbReference>
<dbReference type="GO" id="GO:0007095">
    <property type="term" value="P:mitotic G2 DNA damage checkpoint signaling"/>
    <property type="evidence" value="ECO:0007669"/>
    <property type="project" value="TreeGrafter"/>
</dbReference>
<dbReference type="CDD" id="cd00840">
    <property type="entry name" value="MPP_Mre11_N"/>
    <property type="match status" value="1"/>
</dbReference>
<evidence type="ECO:0000256" key="12">
    <source>
        <dbReference type="ARBA" id="ARBA00023204"/>
    </source>
</evidence>
<dbReference type="GO" id="GO:0042138">
    <property type="term" value="P:meiotic DNA double-strand break formation"/>
    <property type="evidence" value="ECO:0007669"/>
    <property type="project" value="TreeGrafter"/>
</dbReference>
<organism evidence="20 21">
    <name type="scientific">Euplotes crassus</name>
    <dbReference type="NCBI Taxonomy" id="5936"/>
    <lineage>
        <taxon>Eukaryota</taxon>
        <taxon>Sar</taxon>
        <taxon>Alveolata</taxon>
        <taxon>Ciliophora</taxon>
        <taxon>Intramacronucleata</taxon>
        <taxon>Spirotrichea</taxon>
        <taxon>Hypotrichia</taxon>
        <taxon>Euplotida</taxon>
        <taxon>Euplotidae</taxon>
        <taxon>Moneuplotes</taxon>
    </lineage>
</organism>
<evidence type="ECO:0000256" key="13">
    <source>
        <dbReference type="ARBA" id="ARBA00023211"/>
    </source>
</evidence>
<keyword evidence="9 16" id="KW-0227">DNA damage</keyword>
<evidence type="ECO:0000256" key="6">
    <source>
        <dbReference type="ARBA" id="ARBA00022722"/>
    </source>
</evidence>
<dbReference type="GO" id="GO:0030870">
    <property type="term" value="C:Mre11 complex"/>
    <property type="evidence" value="ECO:0007669"/>
    <property type="project" value="UniProtKB-UniRule"/>
</dbReference>
<proteinExistence type="inferred from homology"/>
<dbReference type="PIRSF" id="PIRSF000882">
    <property type="entry name" value="DSB_repair_MRE11"/>
    <property type="match status" value="1"/>
</dbReference>
<dbReference type="PANTHER" id="PTHR10139:SF1">
    <property type="entry name" value="DOUBLE-STRAND BREAK REPAIR PROTEIN MRE11"/>
    <property type="match status" value="1"/>
</dbReference>
<feature type="active site" description="Proton donor" evidence="17">
    <location>
        <position position="125"/>
    </location>
</feature>
<dbReference type="Pfam" id="PF00149">
    <property type="entry name" value="Metallophos"/>
    <property type="match status" value="1"/>
</dbReference>
<dbReference type="GO" id="GO:0097552">
    <property type="term" value="P:mitochondrial double-strand break repair via homologous recombination"/>
    <property type="evidence" value="ECO:0007669"/>
    <property type="project" value="TreeGrafter"/>
</dbReference>
<keyword evidence="5" id="KW-0158">Chromosome</keyword>
<keyword evidence="8 16" id="KW-0255">Endonuclease</keyword>
<keyword evidence="21" id="KW-1185">Reference proteome</keyword>
<accession>A0AAD1U2U6</accession>
<comment type="similarity">
    <text evidence="4 16">Belongs to the MRE11/RAD32 family.</text>
</comment>
<feature type="compositionally biased region" description="Basic and acidic residues" evidence="18">
    <location>
        <begin position="598"/>
        <end position="608"/>
    </location>
</feature>
<dbReference type="PANTHER" id="PTHR10139">
    <property type="entry name" value="DOUBLE-STRAND BREAK REPAIR PROTEIN MRE11"/>
    <property type="match status" value="1"/>
</dbReference>
<dbReference type="Gene3D" id="3.60.21.10">
    <property type="match status" value="1"/>
</dbReference>
<dbReference type="InterPro" id="IPR004843">
    <property type="entry name" value="Calcineurin-like_PHP"/>
</dbReference>
<evidence type="ECO:0000256" key="11">
    <source>
        <dbReference type="ARBA" id="ARBA00022839"/>
    </source>
</evidence>
<comment type="cofactor">
    <cofactor evidence="1 16">
        <name>Mn(2+)</name>
        <dbReference type="ChEBI" id="CHEBI:29035"/>
    </cofactor>
</comment>
<comment type="subcellular location">
    <subcellularLocation>
        <location evidence="3">Chromosome</location>
    </subcellularLocation>
    <subcellularLocation>
        <location evidence="2 16">Nucleus</location>
    </subcellularLocation>
</comment>
<keyword evidence="12 16" id="KW-0234">DNA repair</keyword>
<comment type="caution">
    <text evidence="20">The sequence shown here is derived from an EMBL/GenBank/DDBJ whole genome shotgun (WGS) entry which is preliminary data.</text>
</comment>
<keyword evidence="15 16" id="KW-0469">Meiosis</keyword>
<evidence type="ECO:0000256" key="9">
    <source>
        <dbReference type="ARBA" id="ARBA00022763"/>
    </source>
</evidence>
<gene>
    <name evidence="20" type="ORF">ECRASSUSDP1_LOCUS2275</name>
</gene>
<evidence type="ECO:0000313" key="20">
    <source>
        <dbReference type="EMBL" id="CAI2360966.1"/>
    </source>
</evidence>
<dbReference type="SUPFAM" id="SSF56300">
    <property type="entry name" value="Metallo-dependent phosphatases"/>
    <property type="match status" value="1"/>
</dbReference>
<comment type="function">
    <text evidence="16">Core component of the MRN complex, which plays a central role in double-strand break (DSB) repair, DNA recombination, maintenance of telomere integrity and meiosis. The MRN complex is involved in the repair of DNA double-strand breaks (DSBs) via homologous recombination (HR), an error-free mechanism which primarily occurs during S and G2 phases. The complex (1) mediates the end resection of damaged DNA, which generates proper single-stranded DNA, a key initial steps in HR, and is (2) required for the recruitment of other repair factors and efficient activation of ATM and ATR upon DNA damage. Within the MRN complex, MRE11 possesses both single-strand endonuclease activity and double-strand-specific 3'-5' exonuclease activity. MRE11 first endonucleolytically cleaves the 5' strand at DNA DSB ends to prevent non-homologous end joining (NHEJ) and licence HR. It then generates a single-stranded DNA gap via 3' to 5' exonucleolytic degradation, which is required for single-strand invasion and recombination.</text>
</comment>
<reference evidence="20" key="1">
    <citation type="submission" date="2023-07" db="EMBL/GenBank/DDBJ databases">
        <authorList>
            <consortium name="AG Swart"/>
            <person name="Singh M."/>
            <person name="Singh A."/>
            <person name="Seah K."/>
            <person name="Emmerich C."/>
        </authorList>
    </citation>
    <scope>NUCLEOTIDE SEQUENCE</scope>
    <source>
        <strain evidence="20">DP1</strain>
    </source>
</reference>
<feature type="compositionally biased region" description="Basic and acidic residues" evidence="18">
    <location>
        <begin position="572"/>
        <end position="582"/>
    </location>
</feature>
<dbReference type="SMART" id="SM01347">
    <property type="entry name" value="Mre11_DNA_bind"/>
    <property type="match status" value="1"/>
</dbReference>
<evidence type="ECO:0000256" key="3">
    <source>
        <dbReference type="ARBA" id="ARBA00004286"/>
    </source>
</evidence>
<evidence type="ECO:0000256" key="17">
    <source>
        <dbReference type="PIRSR" id="PIRSR000882-1"/>
    </source>
</evidence>
<keyword evidence="10 16" id="KW-0378">Hydrolase</keyword>
<dbReference type="InterPro" id="IPR029052">
    <property type="entry name" value="Metallo-depent_PP-like"/>
</dbReference>
<dbReference type="GO" id="GO:0035861">
    <property type="term" value="C:site of double-strand break"/>
    <property type="evidence" value="ECO:0007669"/>
    <property type="project" value="TreeGrafter"/>
</dbReference>
<feature type="domain" description="Mre11 DNA-binding" evidence="19">
    <location>
        <begin position="299"/>
        <end position="459"/>
    </location>
</feature>
<dbReference type="GO" id="GO:0000724">
    <property type="term" value="P:double-strand break repair via homologous recombination"/>
    <property type="evidence" value="ECO:0007669"/>
    <property type="project" value="TreeGrafter"/>
</dbReference>
<feature type="region of interest" description="Disordered" evidence="18">
    <location>
        <begin position="572"/>
        <end position="625"/>
    </location>
</feature>
<evidence type="ECO:0000256" key="8">
    <source>
        <dbReference type="ARBA" id="ARBA00022759"/>
    </source>
</evidence>
<dbReference type="InterPro" id="IPR038487">
    <property type="entry name" value="Mre11_capping_dom"/>
</dbReference>
<keyword evidence="13 16" id="KW-0464">Manganese</keyword>
<dbReference type="GO" id="GO:0008296">
    <property type="term" value="F:3'-5'-DNA exonuclease activity"/>
    <property type="evidence" value="ECO:0007669"/>
    <property type="project" value="InterPro"/>
</dbReference>
<dbReference type="InterPro" id="IPR041796">
    <property type="entry name" value="Mre11_N"/>
</dbReference>
<dbReference type="Gene3D" id="3.30.110.110">
    <property type="entry name" value="Mre11, capping domain"/>
    <property type="match status" value="1"/>
</dbReference>
<evidence type="ECO:0000256" key="14">
    <source>
        <dbReference type="ARBA" id="ARBA00023242"/>
    </source>
</evidence>
<dbReference type="EMBL" id="CAMPGE010002164">
    <property type="protein sequence ID" value="CAI2360966.1"/>
    <property type="molecule type" value="Genomic_DNA"/>
</dbReference>
<evidence type="ECO:0000256" key="2">
    <source>
        <dbReference type="ARBA" id="ARBA00004123"/>
    </source>
</evidence>
<evidence type="ECO:0000259" key="19">
    <source>
        <dbReference type="SMART" id="SM01347"/>
    </source>
</evidence>
<evidence type="ECO:0000256" key="4">
    <source>
        <dbReference type="ARBA" id="ARBA00009028"/>
    </source>
</evidence>
<dbReference type="AlphaFoldDB" id="A0AAD1U2U6"/>
<keyword evidence="11 16" id="KW-0269">Exonuclease</keyword>
<name>A0AAD1U2U6_EUPCR</name>
<dbReference type="GO" id="GO:0000014">
    <property type="term" value="F:single-stranded DNA endodeoxyribonuclease activity"/>
    <property type="evidence" value="ECO:0007669"/>
    <property type="project" value="TreeGrafter"/>
</dbReference>
<dbReference type="Proteomes" id="UP001295684">
    <property type="component" value="Unassembled WGS sequence"/>
</dbReference>
<evidence type="ECO:0000256" key="5">
    <source>
        <dbReference type="ARBA" id="ARBA00022454"/>
    </source>
</evidence>
<dbReference type="Pfam" id="PF04152">
    <property type="entry name" value="Mre11_DNA_bind"/>
    <property type="match status" value="1"/>
</dbReference>
<keyword evidence="6 16" id="KW-0540">Nuclease</keyword>